<dbReference type="Proteomes" id="UP000286921">
    <property type="component" value="Unassembled WGS sequence"/>
</dbReference>
<feature type="compositionally biased region" description="Basic and acidic residues" evidence="7">
    <location>
        <begin position="329"/>
        <end position="339"/>
    </location>
</feature>
<comment type="pathway">
    <text evidence="2">Lipid metabolism; fatty acid beta-oxidation.</text>
</comment>
<evidence type="ECO:0000256" key="6">
    <source>
        <dbReference type="ARBA" id="ARBA00023242"/>
    </source>
</evidence>
<dbReference type="Pfam" id="PF13602">
    <property type="entry name" value="ADH_zinc_N_2"/>
    <property type="match status" value="1"/>
</dbReference>
<dbReference type="Pfam" id="PF04082">
    <property type="entry name" value="Fungal_trans"/>
    <property type="match status" value="1"/>
</dbReference>
<feature type="compositionally biased region" description="Polar residues" evidence="7">
    <location>
        <begin position="267"/>
        <end position="283"/>
    </location>
</feature>
<proteinExistence type="inferred from homology"/>
<evidence type="ECO:0000256" key="7">
    <source>
        <dbReference type="SAM" id="MobiDB-lite"/>
    </source>
</evidence>
<evidence type="ECO:0000256" key="4">
    <source>
        <dbReference type="ARBA" id="ARBA00023140"/>
    </source>
</evidence>
<dbReference type="CDD" id="cd06558">
    <property type="entry name" value="crotonase-like"/>
    <property type="match status" value="1"/>
</dbReference>
<dbReference type="GO" id="GO:0006351">
    <property type="term" value="P:DNA-templated transcription"/>
    <property type="evidence" value="ECO:0007669"/>
    <property type="project" value="InterPro"/>
</dbReference>
<dbReference type="EMBL" id="BDHI01000021">
    <property type="protein sequence ID" value="GCB25268.1"/>
    <property type="molecule type" value="Genomic_DNA"/>
</dbReference>
<comment type="subcellular location">
    <subcellularLocation>
        <location evidence="1">Peroxisome</location>
    </subcellularLocation>
</comment>
<dbReference type="Pfam" id="PF00378">
    <property type="entry name" value="ECH_1"/>
    <property type="match status" value="1"/>
</dbReference>
<reference evidence="9 10" key="1">
    <citation type="submission" date="2016-09" db="EMBL/GenBank/DDBJ databases">
        <title>Aspergillus awamori IFM 58123T.</title>
        <authorList>
            <person name="Kusuya Y."/>
            <person name="Shimizu M."/>
            <person name="Takahashi H."/>
            <person name="Yaguchi T."/>
        </authorList>
    </citation>
    <scope>NUCLEOTIDE SEQUENCE [LARGE SCALE GENOMIC DNA]</scope>
    <source>
        <strain evidence="9 10">IFM 58123</strain>
    </source>
</reference>
<comment type="caution">
    <text evidence="9">The sequence shown here is derived from an EMBL/GenBank/DDBJ whole genome shotgun (WGS) entry which is preliminary data.</text>
</comment>
<accession>A0A401L182</accession>
<dbReference type="InterPro" id="IPR052761">
    <property type="entry name" value="Fungal_Detox/Toxin_TFs"/>
</dbReference>
<keyword evidence="4" id="KW-0576">Peroxisome</keyword>
<protein>
    <submittedName>
        <fullName evidence="9">Cutinase transcription factor 1 beta</fullName>
    </submittedName>
</protein>
<dbReference type="GO" id="GO:0003677">
    <property type="term" value="F:DNA binding"/>
    <property type="evidence" value="ECO:0007669"/>
    <property type="project" value="InterPro"/>
</dbReference>
<evidence type="ECO:0000256" key="2">
    <source>
        <dbReference type="ARBA" id="ARBA00005005"/>
    </source>
</evidence>
<evidence type="ECO:0000259" key="8">
    <source>
        <dbReference type="SMART" id="SM00906"/>
    </source>
</evidence>
<evidence type="ECO:0000256" key="1">
    <source>
        <dbReference type="ARBA" id="ARBA00004275"/>
    </source>
</evidence>
<dbReference type="GO" id="GO:0016853">
    <property type="term" value="F:isomerase activity"/>
    <property type="evidence" value="ECO:0007669"/>
    <property type="project" value="UniProtKB-KW"/>
</dbReference>
<dbReference type="Gene3D" id="3.90.226.10">
    <property type="entry name" value="2-enoyl-CoA Hydratase, Chain A, domain 1"/>
    <property type="match status" value="1"/>
</dbReference>
<evidence type="ECO:0000256" key="3">
    <source>
        <dbReference type="ARBA" id="ARBA00005254"/>
    </source>
</evidence>
<dbReference type="Gene3D" id="3.40.50.720">
    <property type="entry name" value="NAD(P)-binding Rossmann-like Domain"/>
    <property type="match status" value="1"/>
</dbReference>
<dbReference type="SUPFAM" id="SSF51735">
    <property type="entry name" value="NAD(P)-binding Rossmann-fold domains"/>
    <property type="match status" value="1"/>
</dbReference>
<dbReference type="GO" id="GO:0008270">
    <property type="term" value="F:zinc ion binding"/>
    <property type="evidence" value="ECO:0007669"/>
    <property type="project" value="InterPro"/>
</dbReference>
<dbReference type="SUPFAM" id="SSF52096">
    <property type="entry name" value="ClpP/crotonase"/>
    <property type="match status" value="1"/>
</dbReference>
<evidence type="ECO:0000313" key="10">
    <source>
        <dbReference type="Proteomes" id="UP000286921"/>
    </source>
</evidence>
<name>A0A401L182_ASPAW</name>
<dbReference type="AlphaFoldDB" id="A0A401L182"/>
<keyword evidence="6" id="KW-0539">Nucleus</keyword>
<keyword evidence="5" id="KW-0413">Isomerase</keyword>
<dbReference type="InterPro" id="IPR007219">
    <property type="entry name" value="XnlR_reg_dom"/>
</dbReference>
<dbReference type="InterPro" id="IPR036291">
    <property type="entry name" value="NAD(P)-bd_dom_sf"/>
</dbReference>
<dbReference type="FunFam" id="3.90.226.10:FF:000048">
    <property type="entry name" value="3,2-trans-enoyl-CoA isomerase"/>
    <property type="match status" value="1"/>
</dbReference>
<comment type="similarity">
    <text evidence="3">Belongs to the enoyl-CoA hydratase/isomerase family.</text>
</comment>
<keyword evidence="10" id="KW-1185">Reference proteome</keyword>
<dbReference type="SMART" id="SM00906">
    <property type="entry name" value="Fungal_trans"/>
    <property type="match status" value="1"/>
</dbReference>
<dbReference type="InterPro" id="IPR029045">
    <property type="entry name" value="ClpP/crotonase-like_dom_sf"/>
</dbReference>
<gene>
    <name evidence="9" type="ORF">AAWM_08153</name>
</gene>
<dbReference type="STRING" id="105351.A0A401L182"/>
<dbReference type="CDD" id="cd12148">
    <property type="entry name" value="fungal_TF_MHR"/>
    <property type="match status" value="1"/>
</dbReference>
<feature type="domain" description="Xylanolytic transcriptional activator regulatory" evidence="8">
    <location>
        <begin position="525"/>
        <end position="603"/>
    </location>
</feature>
<sequence>MAEEDLVRLDINGIFAVITLNNPKKFNALTQSLYYRLASLLREAEDNSDVYVTVLIGEGAFFSAGADLKGKPPSMEEMLSRPHWLPKLVNNNIDVARAFYTHSKVLVTALNGPVIGLSAALISHSDFIYAVSDAWLMTPFTSLGLVAEGGSSVAFVQRMGQGKANEALLLGRKIPVSELAQVGFVNKVFDSKGNFREQVMGYLQQTFGEHLVKSSLLETKALMRRRLVREQDEQAPLEMFGGLDRFCQGIPQAKMGEALRGLPYHLSTVSSPSNSDPATQSTPLGDDSFPPGPERLVALKDLSGPSGPSPTSPAVGDTGDGIETPYRPFNEHFSHHYEGDTGASQLDGDATDKRCSPLYGDPRGVGLVVDICEPEPGEKSGHFLIPHIRPTHIDQDTIEYLRRKGVFDFPTPAVCEMMIRTYFYYVHPFFPVVDAHSFLDTFENERSEVSVHLLWSMFLAAANFADDNTLKAANFSSRKNMKRAMYIRAKVALYDAEYERRKITLIQAVLLTGFWYSDTEDRTGPWHWNGIAISLCQTIGLHRHPDTGRKHSKAIPTSDSSIWRQLWWSCFYREAWFSAGMGRPMRINLADCSTRMPDANDSDNLLAGIPECIRKKYLPEGTKDLSKLWTELLTLTISLAKILSWQNRAERTRPGKTEIQHMDDTIRQYSFRKDHAIAHGHNHVVSLHMYHLELYLDSVLLTLYRPFLFDKPLDLSADEWTSTVLRRTKDAATNTNRILGNMIGADMISNIQAMVCIALVPALQIHLLDATSEKQMVQRMGRHNLEFCMMVIEELKSVYFGAEILSRMFTKAKNWIYYRTFAPATAPRDYMPQSSRDSTIGSIPELPDNARQDDLEMFDAFVTLLSPFAPVSAGGSFDNDELLAFESTVTLEQLMFPEPESSADTLSKLGFYRRTWDVVRGLTLNGEGVTHIVEVAGPVTMKESLKAIKIGGVISMVGFVAGLSAPDQPSFIDTVTHQCIVRGIGVGSRLQFEQMNRAIEANNIHPVVDHHLFKYEEVREAYRYLSYQKHIGKVCIEIQG</sequence>
<dbReference type="PANTHER" id="PTHR47425">
    <property type="entry name" value="FARB-RELATED"/>
    <property type="match status" value="1"/>
</dbReference>
<feature type="region of interest" description="Disordered" evidence="7">
    <location>
        <begin position="266"/>
        <end position="355"/>
    </location>
</feature>
<evidence type="ECO:0000256" key="5">
    <source>
        <dbReference type="ARBA" id="ARBA00023235"/>
    </source>
</evidence>
<dbReference type="GO" id="GO:0005777">
    <property type="term" value="C:peroxisome"/>
    <property type="evidence" value="ECO:0007669"/>
    <property type="project" value="UniProtKB-SubCell"/>
</dbReference>
<dbReference type="InterPro" id="IPR001753">
    <property type="entry name" value="Enoyl-CoA_hydra/iso"/>
</dbReference>
<organism evidence="9 10">
    <name type="scientific">Aspergillus awamori</name>
    <name type="common">Black koji mold</name>
    <dbReference type="NCBI Taxonomy" id="105351"/>
    <lineage>
        <taxon>Eukaryota</taxon>
        <taxon>Fungi</taxon>
        <taxon>Dikarya</taxon>
        <taxon>Ascomycota</taxon>
        <taxon>Pezizomycotina</taxon>
        <taxon>Eurotiomycetes</taxon>
        <taxon>Eurotiomycetidae</taxon>
        <taxon>Eurotiales</taxon>
        <taxon>Aspergillaceae</taxon>
        <taxon>Aspergillus</taxon>
    </lineage>
</organism>
<evidence type="ECO:0000313" key="9">
    <source>
        <dbReference type="EMBL" id="GCB25268.1"/>
    </source>
</evidence>
<dbReference type="Gene3D" id="3.90.180.10">
    <property type="entry name" value="Medium-chain alcohol dehydrogenases, catalytic domain"/>
    <property type="match status" value="1"/>
</dbReference>
<dbReference type="PANTHER" id="PTHR47425:SF3">
    <property type="entry name" value="ZN(II)2CYS6 TRANSCRIPTION FACTOR (EUROFUNG)"/>
    <property type="match status" value="1"/>
</dbReference>